<keyword evidence="2" id="KW-1185">Reference proteome</keyword>
<reference evidence="2" key="1">
    <citation type="journal article" date="2019" name="Int. J. Syst. Evol. Microbiol.">
        <title>The Global Catalogue of Microorganisms (GCM) 10K type strain sequencing project: providing services to taxonomists for standard genome sequencing and annotation.</title>
        <authorList>
            <consortium name="The Broad Institute Genomics Platform"/>
            <consortium name="The Broad Institute Genome Sequencing Center for Infectious Disease"/>
            <person name="Wu L."/>
            <person name="Ma J."/>
        </authorList>
    </citation>
    <scope>NUCLEOTIDE SEQUENCE [LARGE SCALE GENOMIC DNA]</scope>
    <source>
        <strain evidence="2">KACC 11299</strain>
    </source>
</reference>
<dbReference type="EMBL" id="JBHSNP010000028">
    <property type="protein sequence ID" value="MFC5604442.1"/>
    <property type="molecule type" value="Genomic_DNA"/>
</dbReference>
<dbReference type="Proteomes" id="UP001596071">
    <property type="component" value="Unassembled WGS sequence"/>
</dbReference>
<organism evidence="1 2">
    <name type="scientific">Sporosarcina koreensis</name>
    <dbReference type="NCBI Taxonomy" id="334735"/>
    <lineage>
        <taxon>Bacteria</taxon>
        <taxon>Bacillati</taxon>
        <taxon>Bacillota</taxon>
        <taxon>Bacilli</taxon>
        <taxon>Bacillales</taxon>
        <taxon>Caryophanaceae</taxon>
        <taxon>Sporosarcina</taxon>
    </lineage>
</organism>
<comment type="caution">
    <text evidence="1">The sequence shown here is derived from an EMBL/GenBank/DDBJ whole genome shotgun (WGS) entry which is preliminary data.</text>
</comment>
<dbReference type="RefSeq" id="WP_381446227.1">
    <property type="nucleotide sequence ID" value="NZ_JBHSNP010000028.1"/>
</dbReference>
<name>A0ABW0U0F6_9BACL</name>
<sequence>MDNRLSKILQEHMRDMAKIGTMATEYTSALARIGNAAAERYAKLNKAFQPYLDLTQFTQSFANIQSGILKTEEDIKVFKVAIVELGYPPHDGMAIGNMRAIAELYLDDKKELEDNIDEIMTHLYNASELKEILLFWEETKLVKKRLPLLRNAIMAHNLGMYDLVVPSIISQMEGLLVDTFHVKGRVDGTIQKVMLKNLLLKDESISSFSFDETIHEYFSDNVLASFEHGKQLGTDLSRHAILHGSDTGFGKRTVSLKAILLFDYLVSASIKVKDDVIQECKREIAGIRRRKRKY</sequence>
<proteinExistence type="predicted"/>
<evidence type="ECO:0000313" key="2">
    <source>
        <dbReference type="Proteomes" id="UP001596071"/>
    </source>
</evidence>
<protein>
    <submittedName>
        <fullName evidence="1">Uncharacterized protein</fullName>
    </submittedName>
</protein>
<accession>A0ABW0U0F6</accession>
<gene>
    <name evidence="1" type="ORF">ACFPTP_14515</name>
</gene>
<evidence type="ECO:0000313" key="1">
    <source>
        <dbReference type="EMBL" id="MFC5604442.1"/>
    </source>
</evidence>